<dbReference type="OrthoDB" id="3258243at2"/>
<evidence type="ECO:0000256" key="1">
    <source>
        <dbReference type="ARBA" id="ARBA00023015"/>
    </source>
</evidence>
<dbReference type="Gene3D" id="1.10.260.40">
    <property type="entry name" value="lambda repressor-like DNA-binding domains"/>
    <property type="match status" value="1"/>
</dbReference>
<proteinExistence type="predicted"/>
<dbReference type="RefSeq" id="WP_140036132.1">
    <property type="nucleotide sequence ID" value="NZ_CP041040.1"/>
</dbReference>
<evidence type="ECO:0000313" key="5">
    <source>
        <dbReference type="EMBL" id="QDE33849.1"/>
    </source>
</evidence>
<dbReference type="SUPFAM" id="SSF53822">
    <property type="entry name" value="Periplasmic binding protein-like I"/>
    <property type="match status" value="1"/>
</dbReference>
<dbReference type="GO" id="GO:0000976">
    <property type="term" value="F:transcription cis-regulatory region binding"/>
    <property type="evidence" value="ECO:0007669"/>
    <property type="project" value="TreeGrafter"/>
</dbReference>
<dbReference type="Proteomes" id="UP000316125">
    <property type="component" value="Chromosome"/>
</dbReference>
<dbReference type="Pfam" id="PF00356">
    <property type="entry name" value="LacI"/>
    <property type="match status" value="1"/>
</dbReference>
<dbReference type="PANTHER" id="PTHR30146:SF109">
    <property type="entry name" value="HTH-TYPE TRANSCRIPTIONAL REGULATOR GALS"/>
    <property type="match status" value="1"/>
</dbReference>
<dbReference type="InterPro" id="IPR010982">
    <property type="entry name" value="Lambda_DNA-bd_dom_sf"/>
</dbReference>
<evidence type="ECO:0000259" key="4">
    <source>
        <dbReference type="PROSITE" id="PS50932"/>
    </source>
</evidence>
<feature type="domain" description="HTH lacI-type" evidence="4">
    <location>
        <begin position="7"/>
        <end position="61"/>
    </location>
</feature>
<dbReference type="InterPro" id="IPR028082">
    <property type="entry name" value="Peripla_BP_I"/>
</dbReference>
<dbReference type="SUPFAM" id="SSF47413">
    <property type="entry name" value="lambda repressor-like DNA-binding domains"/>
    <property type="match status" value="1"/>
</dbReference>
<keyword evidence="1" id="KW-0805">Transcription regulation</keyword>
<dbReference type="GO" id="GO:0003700">
    <property type="term" value="F:DNA-binding transcription factor activity"/>
    <property type="evidence" value="ECO:0007669"/>
    <property type="project" value="TreeGrafter"/>
</dbReference>
<sequence>MTRSTRAGITDVAKLAGVSLSTVSRAMNGNPTVDPLLVERVQAAAAELGYTANPLARSLVLGQTQTVSVMIPDLGNPTFQAILHGLSRAAATDGYHVLISDTAEQVDREVELATTTRRRTDGVILCAPRLPQSELSTLLASVGPAVVINRPPQVDVPTVAADYEAAMTELIAHLRDLGHRRMAFLSGVVASTSGEARARAIADAEQVGDLEFVEIPAGVDFDSGAAAADAVIDSGATAVLAFNDLVAMGLLSAVTTRGLRVPEDLSITGFDDIPFAAYTTPPLTTATVPAAEIGRLAWDAMHALLTGGEAVSSASFTPKVVVRASTGPARS</sequence>
<evidence type="ECO:0000313" key="6">
    <source>
        <dbReference type="Proteomes" id="UP000316125"/>
    </source>
</evidence>
<dbReference type="Pfam" id="PF13377">
    <property type="entry name" value="Peripla_BP_3"/>
    <property type="match status" value="1"/>
</dbReference>
<keyword evidence="3" id="KW-0804">Transcription</keyword>
<dbReference type="CDD" id="cd01392">
    <property type="entry name" value="HTH_LacI"/>
    <property type="match status" value="1"/>
</dbReference>
<dbReference type="PANTHER" id="PTHR30146">
    <property type="entry name" value="LACI-RELATED TRANSCRIPTIONAL REPRESSOR"/>
    <property type="match status" value="1"/>
</dbReference>
<keyword evidence="2" id="KW-0238">DNA-binding</keyword>
<dbReference type="InterPro" id="IPR000843">
    <property type="entry name" value="HTH_LacI"/>
</dbReference>
<gene>
    <name evidence="5" type="ORF">FIV50_03035</name>
</gene>
<dbReference type="CDD" id="cd06267">
    <property type="entry name" value="PBP1_LacI_sugar_binding-like"/>
    <property type="match status" value="1"/>
</dbReference>
<evidence type="ECO:0000256" key="2">
    <source>
        <dbReference type="ARBA" id="ARBA00023125"/>
    </source>
</evidence>
<dbReference type="PROSITE" id="PS00356">
    <property type="entry name" value="HTH_LACI_1"/>
    <property type="match status" value="1"/>
</dbReference>
<dbReference type="SMART" id="SM00354">
    <property type="entry name" value="HTH_LACI"/>
    <property type="match status" value="1"/>
</dbReference>
<organism evidence="5 6">
    <name type="scientific">Microbacterium foliorum</name>
    <dbReference type="NCBI Taxonomy" id="104336"/>
    <lineage>
        <taxon>Bacteria</taxon>
        <taxon>Bacillati</taxon>
        <taxon>Actinomycetota</taxon>
        <taxon>Actinomycetes</taxon>
        <taxon>Micrococcales</taxon>
        <taxon>Microbacteriaceae</taxon>
        <taxon>Microbacterium</taxon>
    </lineage>
</organism>
<dbReference type="EMBL" id="CP041040">
    <property type="protein sequence ID" value="QDE33849.1"/>
    <property type="molecule type" value="Genomic_DNA"/>
</dbReference>
<accession>A0A4Y5YN34</accession>
<dbReference type="AlphaFoldDB" id="A0A4Y5YN34"/>
<reference evidence="5 6" key="1">
    <citation type="submission" date="2019-06" db="EMBL/GenBank/DDBJ databases">
        <title>Complete genome of Microbacterium foliorum M2.</title>
        <authorList>
            <person name="Cao G."/>
        </authorList>
    </citation>
    <scope>NUCLEOTIDE SEQUENCE [LARGE SCALE GENOMIC DNA]</scope>
    <source>
        <strain evidence="5 6">M2</strain>
    </source>
</reference>
<name>A0A4Y5YN34_9MICO</name>
<dbReference type="InterPro" id="IPR046335">
    <property type="entry name" value="LacI/GalR-like_sensor"/>
</dbReference>
<dbReference type="Gene3D" id="3.40.50.2300">
    <property type="match status" value="2"/>
</dbReference>
<dbReference type="PROSITE" id="PS50932">
    <property type="entry name" value="HTH_LACI_2"/>
    <property type="match status" value="1"/>
</dbReference>
<protein>
    <submittedName>
        <fullName evidence="5">LacI family transcriptional regulator</fullName>
    </submittedName>
</protein>
<evidence type="ECO:0000256" key="3">
    <source>
        <dbReference type="ARBA" id="ARBA00023163"/>
    </source>
</evidence>